<dbReference type="PANTHER" id="PTHR24188:SF29">
    <property type="entry name" value="GH09064P"/>
    <property type="match status" value="1"/>
</dbReference>
<evidence type="ECO:0000256" key="1">
    <source>
        <dbReference type="ARBA" id="ARBA00022737"/>
    </source>
</evidence>
<accession>A0A481Z7M9</accession>
<dbReference type="PANTHER" id="PTHR24188">
    <property type="entry name" value="ANKYRIN REPEAT PROTEIN"/>
    <property type="match status" value="1"/>
</dbReference>
<dbReference type="InterPro" id="IPR002110">
    <property type="entry name" value="Ankyrin_rpt"/>
</dbReference>
<evidence type="ECO:0000313" key="3">
    <source>
        <dbReference type="EMBL" id="QBK91392.1"/>
    </source>
</evidence>
<protein>
    <submittedName>
        <fullName evidence="3">Ankyrin repeat protein</fullName>
    </submittedName>
</protein>
<keyword evidence="1" id="KW-0677">Repeat</keyword>
<dbReference type="SUPFAM" id="SSF48403">
    <property type="entry name" value="Ankyrin repeat"/>
    <property type="match status" value="1"/>
</dbReference>
<name>A0A481Z7M9_9VIRU</name>
<sequence length="260" mass="30037">MENLDKLDPNLLFLIALELDNPEIIKLCQTSKRFNQKICENNKFWLQKIRSDYPILITSDGSDRDINRYKGNRSYRNYYAYLYNRKDGNIHDILVEYSGEGKADLLKIFIKDPRLNIRYGKKFIDKNSKALFMAVFGEHLEVLKILLDDGRVDPSAHDNFAIRLASGNGYTEMVKLLLKDSRVDPSADNNEAIEKASENGYVEVVKLLLKDLRVDPSANNNKSIFTANLQRHKDVVKLLLDDPRVFNSLSEHMKKKLNII</sequence>
<keyword evidence="2" id="KW-0040">ANK repeat</keyword>
<gene>
    <name evidence="3" type="ORF">LCPAC302_00120</name>
</gene>
<evidence type="ECO:0000256" key="2">
    <source>
        <dbReference type="ARBA" id="ARBA00023043"/>
    </source>
</evidence>
<dbReference type="Pfam" id="PF12796">
    <property type="entry name" value="Ank_2"/>
    <property type="match status" value="1"/>
</dbReference>
<dbReference type="SMART" id="SM00248">
    <property type="entry name" value="ANK"/>
    <property type="match status" value="4"/>
</dbReference>
<dbReference type="InterPro" id="IPR036770">
    <property type="entry name" value="Ankyrin_rpt-contain_sf"/>
</dbReference>
<organism evidence="3">
    <name type="scientific">Pithovirus LCPAC302</name>
    <dbReference type="NCBI Taxonomy" id="2506593"/>
    <lineage>
        <taxon>Viruses</taxon>
        <taxon>Pithoviruses</taxon>
    </lineage>
</organism>
<dbReference type="EMBL" id="MK500535">
    <property type="protein sequence ID" value="QBK91392.1"/>
    <property type="molecule type" value="Genomic_DNA"/>
</dbReference>
<reference evidence="3" key="1">
    <citation type="journal article" date="2019" name="MBio">
        <title>Virus Genomes from Deep Sea Sediments Expand the Ocean Megavirome and Support Independent Origins of Viral Gigantism.</title>
        <authorList>
            <person name="Backstrom D."/>
            <person name="Yutin N."/>
            <person name="Jorgensen S.L."/>
            <person name="Dharamshi J."/>
            <person name="Homa F."/>
            <person name="Zaremba-Niedwiedzka K."/>
            <person name="Spang A."/>
            <person name="Wolf Y.I."/>
            <person name="Koonin E.V."/>
            <person name="Ettema T.J."/>
        </authorList>
    </citation>
    <scope>NUCLEOTIDE SEQUENCE</scope>
</reference>
<dbReference type="SUPFAM" id="SSF81383">
    <property type="entry name" value="F-box domain"/>
    <property type="match status" value="1"/>
</dbReference>
<proteinExistence type="predicted"/>
<dbReference type="Gene3D" id="1.25.40.20">
    <property type="entry name" value="Ankyrin repeat-containing domain"/>
    <property type="match status" value="1"/>
</dbReference>
<dbReference type="InterPro" id="IPR036047">
    <property type="entry name" value="F-box-like_dom_sf"/>
</dbReference>